<organism evidence="2 3">
    <name type="scientific">Anthostomella pinea</name>
    <dbReference type="NCBI Taxonomy" id="933095"/>
    <lineage>
        <taxon>Eukaryota</taxon>
        <taxon>Fungi</taxon>
        <taxon>Dikarya</taxon>
        <taxon>Ascomycota</taxon>
        <taxon>Pezizomycotina</taxon>
        <taxon>Sordariomycetes</taxon>
        <taxon>Xylariomycetidae</taxon>
        <taxon>Xylariales</taxon>
        <taxon>Xylariaceae</taxon>
        <taxon>Anthostomella</taxon>
    </lineage>
</organism>
<comment type="caution">
    <text evidence="2">The sequence shown here is derived from an EMBL/GenBank/DDBJ whole genome shotgun (WGS) entry which is preliminary data.</text>
</comment>
<feature type="chain" id="PRO_5042537471" evidence="1">
    <location>
        <begin position="24"/>
        <end position="241"/>
    </location>
</feature>
<reference evidence="2" key="1">
    <citation type="submission" date="2023-10" db="EMBL/GenBank/DDBJ databases">
        <authorList>
            <person name="Hackl T."/>
        </authorList>
    </citation>
    <scope>NUCLEOTIDE SEQUENCE</scope>
</reference>
<gene>
    <name evidence="2" type="ORF">KHLLAP_LOCUS13605</name>
</gene>
<proteinExistence type="predicted"/>
<protein>
    <submittedName>
        <fullName evidence="2">Uu.00g012560.m01.CDS01</fullName>
    </submittedName>
</protein>
<keyword evidence="1" id="KW-0732">Signal</keyword>
<dbReference type="EMBL" id="CAUWAG010000020">
    <property type="protein sequence ID" value="CAJ2513137.1"/>
    <property type="molecule type" value="Genomic_DNA"/>
</dbReference>
<evidence type="ECO:0000313" key="3">
    <source>
        <dbReference type="Proteomes" id="UP001295740"/>
    </source>
</evidence>
<keyword evidence="3" id="KW-1185">Reference proteome</keyword>
<dbReference type="Proteomes" id="UP001295740">
    <property type="component" value="Unassembled WGS sequence"/>
</dbReference>
<sequence>MRLQSCLIAGTGVLSSLCLLAGAESPPAVSSRAEVNSAEVYGLTRHPSHKGEVDAWVKQFIYYKNEKFQHFYVENQDKELINTYAVSLSNGAYVGFGTNIYGRGGKQLTEMRYRELRMDNWMKSVGKTDAKDLRKLFSMHVTNPAANTATQAALEAVGEEFSGPLETSDPFADVDYHKHEFEEGKTGWNELIRGNPIIGGIIKMCDVYEDLLGYVRVREVTTLTSRNNDGSVNLHYYTRLG</sequence>
<evidence type="ECO:0000313" key="2">
    <source>
        <dbReference type="EMBL" id="CAJ2513137.1"/>
    </source>
</evidence>
<evidence type="ECO:0000256" key="1">
    <source>
        <dbReference type="SAM" id="SignalP"/>
    </source>
</evidence>
<name>A0AAI8VY11_9PEZI</name>
<feature type="signal peptide" evidence="1">
    <location>
        <begin position="1"/>
        <end position="23"/>
    </location>
</feature>
<dbReference type="AlphaFoldDB" id="A0AAI8VY11"/>
<accession>A0AAI8VY11</accession>